<proteinExistence type="predicted"/>
<evidence type="ECO:0000313" key="2">
    <source>
        <dbReference type="Proteomes" id="UP000499080"/>
    </source>
</evidence>
<reference evidence="1 2" key="1">
    <citation type="journal article" date="2019" name="Sci. Rep.">
        <title>Orb-weaving spider Araneus ventricosus genome elucidates the spidroin gene catalogue.</title>
        <authorList>
            <person name="Kono N."/>
            <person name="Nakamura H."/>
            <person name="Ohtoshi R."/>
            <person name="Moran D.A.P."/>
            <person name="Shinohara A."/>
            <person name="Yoshida Y."/>
            <person name="Fujiwara M."/>
            <person name="Mori M."/>
            <person name="Tomita M."/>
            <person name="Arakawa K."/>
        </authorList>
    </citation>
    <scope>NUCLEOTIDE SEQUENCE [LARGE SCALE GENOMIC DNA]</scope>
</reference>
<accession>A0A4Y2X1T7</accession>
<dbReference type="Proteomes" id="UP000499080">
    <property type="component" value="Unassembled WGS sequence"/>
</dbReference>
<dbReference type="AlphaFoldDB" id="A0A4Y2X1T7"/>
<organism evidence="1 2">
    <name type="scientific">Araneus ventricosus</name>
    <name type="common">Orbweaver spider</name>
    <name type="synonym">Epeira ventricosa</name>
    <dbReference type="NCBI Taxonomy" id="182803"/>
    <lineage>
        <taxon>Eukaryota</taxon>
        <taxon>Metazoa</taxon>
        <taxon>Ecdysozoa</taxon>
        <taxon>Arthropoda</taxon>
        <taxon>Chelicerata</taxon>
        <taxon>Arachnida</taxon>
        <taxon>Araneae</taxon>
        <taxon>Araneomorphae</taxon>
        <taxon>Entelegynae</taxon>
        <taxon>Araneoidea</taxon>
        <taxon>Araneidae</taxon>
        <taxon>Araneus</taxon>
    </lineage>
</organism>
<name>A0A4Y2X1T7_ARAVE</name>
<dbReference type="EMBL" id="BGPR01069117">
    <property type="protein sequence ID" value="GBO42864.1"/>
    <property type="molecule type" value="Genomic_DNA"/>
</dbReference>
<protein>
    <submittedName>
        <fullName evidence="1">Uncharacterized protein</fullName>
    </submittedName>
</protein>
<sequence length="89" mass="10217">MVTDNSVISKMLIQQLLHWCCKLRRSAILHKKCAIDTSELLQCWNELVAQKRFITCPIDCTTEPKGPISSKKKRPTINSAVNRHHIVTF</sequence>
<comment type="caution">
    <text evidence="1">The sequence shown here is derived from an EMBL/GenBank/DDBJ whole genome shotgun (WGS) entry which is preliminary data.</text>
</comment>
<keyword evidence="2" id="KW-1185">Reference proteome</keyword>
<evidence type="ECO:0000313" key="1">
    <source>
        <dbReference type="EMBL" id="GBO42864.1"/>
    </source>
</evidence>
<gene>
    <name evidence="1" type="ORF">AVEN_12048_1</name>
</gene>